<evidence type="ECO:0000256" key="1">
    <source>
        <dbReference type="SAM" id="Coils"/>
    </source>
</evidence>
<evidence type="ECO:0008006" key="4">
    <source>
        <dbReference type="Google" id="ProtNLM"/>
    </source>
</evidence>
<dbReference type="AlphaFoldDB" id="A0A7G9QSL2"/>
<dbReference type="RefSeq" id="WP_187570103.1">
    <property type="nucleotide sequence ID" value="NZ_CP060711.1"/>
</dbReference>
<accession>A0A7G9QSL2</accession>
<evidence type="ECO:0000313" key="2">
    <source>
        <dbReference type="EMBL" id="QNN46337.1"/>
    </source>
</evidence>
<sequence>MNRRLDKMRKLVRFREFRESMAADSMRQRLAEAKEASRTLDSAQEAVEEAESWKARSLSGGSVDIGLYGFALENEQETMARRDAAKSDLEDCRQRTENAASQWREAATASRVVRERAFAESRLVMEIGEKRMFDQLGDLLISRKADSND</sequence>
<dbReference type="KEGG" id="tbv:H9L17_14385"/>
<name>A0A7G9QSL2_9GAMM</name>
<proteinExistence type="predicted"/>
<reference evidence="2 3" key="1">
    <citation type="submission" date="2020-08" db="EMBL/GenBank/DDBJ databases">
        <title>Genome sequence of Thermomonas brevis KACC 16975T.</title>
        <authorList>
            <person name="Hyun D.-W."/>
            <person name="Bae J.-W."/>
        </authorList>
    </citation>
    <scope>NUCLEOTIDE SEQUENCE [LARGE SCALE GENOMIC DNA]</scope>
    <source>
        <strain evidence="2 3">KACC 16975</strain>
    </source>
</reference>
<gene>
    <name evidence="2" type="ORF">H9L17_14385</name>
</gene>
<protein>
    <recommendedName>
        <fullName evidence="4">Flagellar FliJ protein</fullName>
    </recommendedName>
</protein>
<keyword evidence="1" id="KW-0175">Coiled coil</keyword>
<dbReference type="EMBL" id="CP060711">
    <property type="protein sequence ID" value="QNN46337.1"/>
    <property type="molecule type" value="Genomic_DNA"/>
</dbReference>
<organism evidence="2 3">
    <name type="scientific">Thermomonas brevis</name>
    <dbReference type="NCBI Taxonomy" id="215691"/>
    <lineage>
        <taxon>Bacteria</taxon>
        <taxon>Pseudomonadati</taxon>
        <taxon>Pseudomonadota</taxon>
        <taxon>Gammaproteobacteria</taxon>
        <taxon>Lysobacterales</taxon>
        <taxon>Lysobacteraceae</taxon>
        <taxon>Thermomonas</taxon>
    </lineage>
</organism>
<keyword evidence="3" id="KW-1185">Reference proteome</keyword>
<feature type="coiled-coil region" evidence="1">
    <location>
        <begin position="26"/>
        <end position="53"/>
    </location>
</feature>
<dbReference type="Proteomes" id="UP000515977">
    <property type="component" value="Chromosome"/>
</dbReference>
<evidence type="ECO:0000313" key="3">
    <source>
        <dbReference type="Proteomes" id="UP000515977"/>
    </source>
</evidence>